<dbReference type="Proteomes" id="UP000198337">
    <property type="component" value="Unassembled WGS sequence"/>
</dbReference>
<feature type="chain" id="PRO_5046720871" description="LamG domain-containing protein" evidence="1">
    <location>
        <begin position="21"/>
        <end position="373"/>
    </location>
</feature>
<evidence type="ECO:0000313" key="3">
    <source>
        <dbReference type="Proteomes" id="UP000198337"/>
    </source>
</evidence>
<evidence type="ECO:0000256" key="1">
    <source>
        <dbReference type="SAM" id="SignalP"/>
    </source>
</evidence>
<gene>
    <name evidence="2" type="ORF">SAMN04488009_2832</name>
</gene>
<feature type="signal peptide" evidence="1">
    <location>
        <begin position="1"/>
        <end position="20"/>
    </location>
</feature>
<comment type="caution">
    <text evidence="2">The sequence shown here is derived from an EMBL/GenBank/DDBJ whole genome shotgun (WGS) entry which is preliminary data.</text>
</comment>
<keyword evidence="3" id="KW-1185">Reference proteome</keyword>
<evidence type="ECO:0000313" key="2">
    <source>
        <dbReference type="EMBL" id="SNR62861.1"/>
    </source>
</evidence>
<organism evidence="2 3">
    <name type="scientific">Maribacter sedimenticola</name>
    <dbReference type="NCBI Taxonomy" id="228956"/>
    <lineage>
        <taxon>Bacteria</taxon>
        <taxon>Pseudomonadati</taxon>
        <taxon>Bacteroidota</taxon>
        <taxon>Flavobacteriia</taxon>
        <taxon>Flavobacteriales</taxon>
        <taxon>Flavobacteriaceae</taxon>
        <taxon>Maribacter</taxon>
    </lineage>
</organism>
<proteinExistence type="predicted"/>
<sequence>MKNSLLILLITVVCFSTVKAQNLIHTDDWVAGETGRTDNYQNQGLDTQNSRINMVGPYGETIVVWQALADGDAGFNGGFSENGVLLDTNKSYRVSFWVRSNGNMNCQNYTGFTPYDSNDNLLQNFQTEDGDPISWPYFSAMDMPNDKWYLIVGHIRPNGAVDLGTSGIYDPLNGSESSIPPASYETMDYIFPTGYSQIKTRIRAFMYACGAGESMHIAMPRIEEINGQEWSLSALLYGEDGGSTGPGNQGGTLWSANGQDINYMSGKVGIGTTMPGNYELAVNGEIRAKEIKVETANWPDYVFTKNYKLLSLEEVQKHIDKNGHLPNIPSATEIETNGVELGEMNRLLLEKIEELTLYIIRQEERIKILESKN</sequence>
<evidence type="ECO:0008006" key="4">
    <source>
        <dbReference type="Google" id="ProtNLM"/>
    </source>
</evidence>
<reference evidence="2 3" key="1">
    <citation type="submission" date="2017-06" db="EMBL/GenBank/DDBJ databases">
        <authorList>
            <person name="Varghese N."/>
            <person name="Submissions S."/>
        </authorList>
    </citation>
    <scope>NUCLEOTIDE SEQUENCE [LARGE SCALE GENOMIC DNA]</scope>
    <source>
        <strain evidence="2 3">DSM 19840</strain>
    </source>
</reference>
<dbReference type="RefSeq" id="WP_089261284.1">
    <property type="nucleotide sequence ID" value="NZ_FZNV01000004.1"/>
</dbReference>
<accession>A0ABY1SJC9</accession>
<dbReference type="EMBL" id="FZNV01000004">
    <property type="protein sequence ID" value="SNR62861.1"/>
    <property type="molecule type" value="Genomic_DNA"/>
</dbReference>
<name>A0ABY1SJC9_9FLAO</name>
<keyword evidence="1" id="KW-0732">Signal</keyword>
<protein>
    <recommendedName>
        <fullName evidence="4">LamG domain-containing protein</fullName>
    </recommendedName>
</protein>